<gene>
    <name evidence="1" type="ORF">CYLTODRAFT_458114</name>
</gene>
<proteinExistence type="predicted"/>
<reference evidence="1 2" key="1">
    <citation type="journal article" date="2015" name="Fungal Genet. Biol.">
        <title>Evolution of novel wood decay mechanisms in Agaricales revealed by the genome sequences of Fistulina hepatica and Cylindrobasidium torrendii.</title>
        <authorList>
            <person name="Floudas D."/>
            <person name="Held B.W."/>
            <person name="Riley R."/>
            <person name="Nagy L.G."/>
            <person name="Koehler G."/>
            <person name="Ransdell A.S."/>
            <person name="Younus H."/>
            <person name="Chow J."/>
            <person name="Chiniquy J."/>
            <person name="Lipzen A."/>
            <person name="Tritt A."/>
            <person name="Sun H."/>
            <person name="Haridas S."/>
            <person name="LaButti K."/>
            <person name="Ohm R.A."/>
            <person name="Kues U."/>
            <person name="Blanchette R.A."/>
            <person name="Grigoriev I.V."/>
            <person name="Minto R.E."/>
            <person name="Hibbett D.S."/>
        </authorList>
    </citation>
    <scope>NUCLEOTIDE SEQUENCE [LARGE SCALE GENOMIC DNA]</scope>
    <source>
        <strain evidence="1 2">FP15055 ss-10</strain>
    </source>
</reference>
<evidence type="ECO:0000313" key="1">
    <source>
        <dbReference type="EMBL" id="KIY63436.1"/>
    </source>
</evidence>
<dbReference type="Proteomes" id="UP000054007">
    <property type="component" value="Unassembled WGS sequence"/>
</dbReference>
<protein>
    <recommendedName>
        <fullName evidence="3">F-box domain-containing protein</fullName>
    </recommendedName>
</protein>
<sequence>MTCTQLPFDVWECVAACIPEHELRELYGVNSALHWCALNAKYGRVEFKDFDDNKMGVLKRLQDPYIACRVHTLAVSSYAVFTSHHHRQSTTIYTPDEIIHAMTLALAQMHNVRHFDVAWSPHLFSHDLVPFFSAAWKRLGPTLTHLRLAAGSGVRVLLSLAAPYGVFPNLVELDIGVGVNDIAFMSRLRDVMKAAKVGDACPSVVSLMPRLSRLVVNAPGVFDKHTETFEEEDEGVRVLCALLCVRTGM</sequence>
<evidence type="ECO:0000313" key="2">
    <source>
        <dbReference type="Proteomes" id="UP000054007"/>
    </source>
</evidence>
<dbReference type="EMBL" id="KN880696">
    <property type="protein sequence ID" value="KIY63436.1"/>
    <property type="molecule type" value="Genomic_DNA"/>
</dbReference>
<keyword evidence="2" id="KW-1185">Reference proteome</keyword>
<name>A0A0D7B1P9_9AGAR</name>
<organism evidence="1 2">
    <name type="scientific">Cylindrobasidium torrendii FP15055 ss-10</name>
    <dbReference type="NCBI Taxonomy" id="1314674"/>
    <lineage>
        <taxon>Eukaryota</taxon>
        <taxon>Fungi</taxon>
        <taxon>Dikarya</taxon>
        <taxon>Basidiomycota</taxon>
        <taxon>Agaricomycotina</taxon>
        <taxon>Agaricomycetes</taxon>
        <taxon>Agaricomycetidae</taxon>
        <taxon>Agaricales</taxon>
        <taxon>Marasmiineae</taxon>
        <taxon>Physalacriaceae</taxon>
        <taxon>Cylindrobasidium</taxon>
    </lineage>
</organism>
<dbReference type="OrthoDB" id="2987979at2759"/>
<dbReference type="AlphaFoldDB" id="A0A0D7B1P9"/>
<evidence type="ECO:0008006" key="3">
    <source>
        <dbReference type="Google" id="ProtNLM"/>
    </source>
</evidence>
<accession>A0A0D7B1P9</accession>